<dbReference type="PROSITE" id="PS50110">
    <property type="entry name" value="RESPONSE_REGULATORY"/>
    <property type="match status" value="1"/>
</dbReference>
<evidence type="ECO:0000313" key="4">
    <source>
        <dbReference type="EMBL" id="MDC8773718.1"/>
    </source>
</evidence>
<dbReference type="PANTHER" id="PTHR44591">
    <property type="entry name" value="STRESS RESPONSE REGULATOR PROTEIN 1"/>
    <property type="match status" value="1"/>
</dbReference>
<dbReference type="Proteomes" id="UP001221189">
    <property type="component" value="Unassembled WGS sequence"/>
</dbReference>
<protein>
    <submittedName>
        <fullName evidence="4">Response regulator</fullName>
    </submittedName>
</protein>
<dbReference type="PANTHER" id="PTHR44591:SF3">
    <property type="entry name" value="RESPONSE REGULATORY DOMAIN-CONTAINING PROTEIN"/>
    <property type="match status" value="1"/>
</dbReference>
<reference evidence="4 5" key="1">
    <citation type="submission" date="2022-10" db="EMBL/GenBank/DDBJ databases">
        <title>Paucibacter sp. hw1 Genome sequencing.</title>
        <authorList>
            <person name="Park S."/>
        </authorList>
    </citation>
    <scope>NUCLEOTIDE SEQUENCE [LARGE SCALE GENOMIC DNA]</scope>
    <source>
        <strain evidence="5">hw1</strain>
    </source>
</reference>
<dbReference type="Pfam" id="PF00072">
    <property type="entry name" value="Response_reg"/>
    <property type="match status" value="1"/>
</dbReference>
<dbReference type="SMART" id="SM00448">
    <property type="entry name" value="REC"/>
    <property type="match status" value="1"/>
</dbReference>
<dbReference type="RefSeq" id="WP_263533405.1">
    <property type="nucleotide sequence ID" value="NZ_JAQQXT010000014.1"/>
</dbReference>
<organism evidence="4 5">
    <name type="scientific">Roseateles albus</name>
    <dbReference type="NCBI Taxonomy" id="2987525"/>
    <lineage>
        <taxon>Bacteria</taxon>
        <taxon>Pseudomonadati</taxon>
        <taxon>Pseudomonadota</taxon>
        <taxon>Betaproteobacteria</taxon>
        <taxon>Burkholderiales</taxon>
        <taxon>Sphaerotilaceae</taxon>
        <taxon>Roseateles</taxon>
    </lineage>
</organism>
<dbReference type="InterPro" id="IPR050595">
    <property type="entry name" value="Bact_response_regulator"/>
</dbReference>
<feature type="domain" description="Response regulatory" evidence="3">
    <location>
        <begin position="3"/>
        <end position="118"/>
    </location>
</feature>
<evidence type="ECO:0000313" key="5">
    <source>
        <dbReference type="Proteomes" id="UP001221189"/>
    </source>
</evidence>
<feature type="modified residue" description="4-aspartylphosphate" evidence="2">
    <location>
        <position position="54"/>
    </location>
</feature>
<keyword evidence="1 2" id="KW-0597">Phosphoprotein</keyword>
<evidence type="ECO:0000256" key="1">
    <source>
        <dbReference type="ARBA" id="ARBA00022553"/>
    </source>
</evidence>
<proteinExistence type="predicted"/>
<dbReference type="SUPFAM" id="SSF52172">
    <property type="entry name" value="CheY-like"/>
    <property type="match status" value="1"/>
</dbReference>
<dbReference type="CDD" id="cd00156">
    <property type="entry name" value="REC"/>
    <property type="match status" value="1"/>
</dbReference>
<dbReference type="Gene3D" id="3.40.50.2300">
    <property type="match status" value="1"/>
</dbReference>
<dbReference type="InterPro" id="IPR011006">
    <property type="entry name" value="CheY-like_superfamily"/>
</dbReference>
<gene>
    <name evidence="4" type="ORF">PRZ03_19270</name>
</gene>
<sequence length="120" mass="12649">MTNILVVDDSKVSRTVVGGLIRNRLPQAAISEAGDGRSALAMALEALPDLVVLDINMPDMSGIEVAEVLRAQAPQLRIALLTANVQDAMRNKAEALGVPIFKKPAKAEVIDQILALLGPA</sequence>
<dbReference type="InterPro" id="IPR001789">
    <property type="entry name" value="Sig_transdc_resp-reg_receiver"/>
</dbReference>
<accession>A0ABT5KIG8</accession>
<evidence type="ECO:0000256" key="2">
    <source>
        <dbReference type="PROSITE-ProRule" id="PRU00169"/>
    </source>
</evidence>
<name>A0ABT5KIG8_9BURK</name>
<evidence type="ECO:0000259" key="3">
    <source>
        <dbReference type="PROSITE" id="PS50110"/>
    </source>
</evidence>
<keyword evidence="5" id="KW-1185">Reference proteome</keyword>
<comment type="caution">
    <text evidence="4">The sequence shown here is derived from an EMBL/GenBank/DDBJ whole genome shotgun (WGS) entry which is preliminary data.</text>
</comment>
<dbReference type="EMBL" id="JAQQXT010000014">
    <property type="protein sequence ID" value="MDC8773718.1"/>
    <property type="molecule type" value="Genomic_DNA"/>
</dbReference>